<organism evidence="1 2">
    <name type="scientific">Cercospora kikuchii</name>
    <dbReference type="NCBI Taxonomy" id="84275"/>
    <lineage>
        <taxon>Eukaryota</taxon>
        <taxon>Fungi</taxon>
        <taxon>Dikarya</taxon>
        <taxon>Ascomycota</taxon>
        <taxon>Pezizomycotina</taxon>
        <taxon>Dothideomycetes</taxon>
        <taxon>Dothideomycetidae</taxon>
        <taxon>Mycosphaerellales</taxon>
        <taxon>Mycosphaerellaceae</taxon>
        <taxon>Cercospora</taxon>
    </lineage>
</organism>
<dbReference type="GeneID" id="68295254"/>
<dbReference type="Gene3D" id="3.40.50.150">
    <property type="entry name" value="Vaccinia Virus protein VP39"/>
    <property type="match status" value="1"/>
</dbReference>
<dbReference type="RefSeq" id="XP_044661043.1">
    <property type="nucleotide sequence ID" value="XM_044805108.1"/>
</dbReference>
<dbReference type="PANTHER" id="PTHR39290:SF6">
    <property type="entry name" value="S-ADENOSYL-L-METHIONINE-DEPENDENT METHYLTRANSFERASES SUPERFAMILY PROTEIN"/>
    <property type="match status" value="1"/>
</dbReference>
<name>A0A9P3CPY1_9PEZI</name>
<evidence type="ECO:0000313" key="1">
    <source>
        <dbReference type="EMBL" id="GIZ46556.1"/>
    </source>
</evidence>
<reference evidence="1 2" key="1">
    <citation type="submission" date="2021-01" db="EMBL/GenBank/DDBJ databases">
        <title>Cercospora kikuchii MAFF 305040 whole genome shotgun sequence.</title>
        <authorList>
            <person name="Kashiwa T."/>
            <person name="Suzuki T."/>
        </authorList>
    </citation>
    <scope>NUCLEOTIDE SEQUENCE [LARGE SCALE GENOMIC DNA]</scope>
    <source>
        <strain evidence="1 2">MAFF 305040</strain>
    </source>
</reference>
<keyword evidence="2" id="KW-1185">Reference proteome</keyword>
<dbReference type="AlphaFoldDB" id="A0A9P3CPY1"/>
<evidence type="ECO:0000313" key="2">
    <source>
        <dbReference type="Proteomes" id="UP000825890"/>
    </source>
</evidence>
<protein>
    <submittedName>
        <fullName evidence="1">Uncharacterized protein</fullName>
    </submittedName>
</protein>
<dbReference type="InterPro" id="IPR029063">
    <property type="entry name" value="SAM-dependent_MTases_sf"/>
</dbReference>
<proteinExistence type="predicted"/>
<dbReference type="EMBL" id="BOLY01000006">
    <property type="protein sequence ID" value="GIZ46556.1"/>
    <property type="molecule type" value="Genomic_DNA"/>
</dbReference>
<gene>
    <name evidence="1" type="ORF">CKM354_000967900</name>
</gene>
<dbReference type="SUPFAM" id="SSF53335">
    <property type="entry name" value="S-adenosyl-L-methionine-dependent methyltransferases"/>
    <property type="match status" value="1"/>
</dbReference>
<sequence>MPIPKKPQTEGSATFDPDKFFEAWSKGELTAPYDNDFRKFIIKSFGLRMSDQYGYRATTEVTLLGAQSHIDAGAANGLHAWYRDPAGQPRPNPNATDIAAYTDIFRPTTVTSKAITAFASNAKKETVRAAIAKHLHALYAPPEAARKLQVNKSKNHVNPYFDVSAWAFQNLEWAGPEERTVDIRYSHAILPVLYHHFGCVCPSYESLSYIYQIARGRPILDIGSGNGYWTYMLRRFDIQSKSRLTVTAVDNGLSEWRTMWIGDTIEADGFKWLQQNQGGKDGVLLLVYPMVGMEFTSKMIKAYKGTTIVSAGAQNASGFTAFAKETIADWMAREMTAWEKVLQVPLPSFPGKDEALFIFEKQAEGNGQASAGA</sequence>
<accession>A0A9P3CPY1</accession>
<dbReference type="PANTHER" id="PTHR39290">
    <property type="entry name" value="C3H1-TYPE DOMAIN-CONTAINING PROTEIN-RELATED"/>
    <property type="match status" value="1"/>
</dbReference>
<dbReference type="OrthoDB" id="5411518at2759"/>
<comment type="caution">
    <text evidence="1">The sequence shown here is derived from an EMBL/GenBank/DDBJ whole genome shotgun (WGS) entry which is preliminary data.</text>
</comment>
<dbReference type="Proteomes" id="UP000825890">
    <property type="component" value="Unassembled WGS sequence"/>
</dbReference>